<proteinExistence type="predicted"/>
<dbReference type="EMBL" id="BMPP01000016">
    <property type="protein sequence ID" value="GGK36882.1"/>
    <property type="molecule type" value="Genomic_DNA"/>
</dbReference>
<keyword evidence="2" id="KW-1185">Reference proteome</keyword>
<organism evidence="1 2">
    <name type="scientific">Deinococcus malanensis</name>
    <dbReference type="NCBI Taxonomy" id="1706855"/>
    <lineage>
        <taxon>Bacteria</taxon>
        <taxon>Thermotogati</taxon>
        <taxon>Deinococcota</taxon>
        <taxon>Deinococci</taxon>
        <taxon>Deinococcales</taxon>
        <taxon>Deinococcaceae</taxon>
        <taxon>Deinococcus</taxon>
    </lineage>
</organism>
<protein>
    <submittedName>
        <fullName evidence="1">Uncharacterized protein</fullName>
    </submittedName>
</protein>
<name>A0ABQ2F0P9_9DEIO</name>
<dbReference type="RefSeq" id="WP_189010786.1">
    <property type="nucleotide sequence ID" value="NZ_BMPP01000016.1"/>
</dbReference>
<gene>
    <name evidence="1" type="ORF">GCM10008955_33410</name>
</gene>
<evidence type="ECO:0000313" key="2">
    <source>
        <dbReference type="Proteomes" id="UP000647587"/>
    </source>
</evidence>
<comment type="caution">
    <text evidence="1">The sequence shown here is derived from an EMBL/GenBank/DDBJ whole genome shotgun (WGS) entry which is preliminary data.</text>
</comment>
<dbReference type="Proteomes" id="UP000647587">
    <property type="component" value="Unassembled WGS sequence"/>
</dbReference>
<evidence type="ECO:0000313" key="1">
    <source>
        <dbReference type="EMBL" id="GGK36882.1"/>
    </source>
</evidence>
<reference evidence="2" key="1">
    <citation type="journal article" date="2019" name="Int. J. Syst. Evol. Microbiol.">
        <title>The Global Catalogue of Microorganisms (GCM) 10K type strain sequencing project: providing services to taxonomists for standard genome sequencing and annotation.</title>
        <authorList>
            <consortium name="The Broad Institute Genomics Platform"/>
            <consortium name="The Broad Institute Genome Sequencing Center for Infectious Disease"/>
            <person name="Wu L."/>
            <person name="Ma J."/>
        </authorList>
    </citation>
    <scope>NUCLEOTIDE SEQUENCE [LARGE SCALE GENOMIC DNA]</scope>
    <source>
        <strain evidence="2">JCM 30331</strain>
    </source>
</reference>
<sequence length="162" mass="17584">MHPRSPLPGIITHLTSLGLIPDARNHYLVHTDVLRQRRPKQNEVSVPVNLPLSARWTSTAGPDDLNAGPALLTPVWFGDTALVVRPTDAMSMIDAHPGDTLYFRDFGHLQDGDLFLTDDDGRCSISAFDADAAEVPEFPRVLIGHLRTTGSSVPARGEPAMA</sequence>
<accession>A0ABQ2F0P9</accession>